<evidence type="ECO:0000313" key="3">
    <source>
        <dbReference type="Proteomes" id="UP000299102"/>
    </source>
</evidence>
<keyword evidence="1" id="KW-1133">Transmembrane helix</keyword>
<comment type="caution">
    <text evidence="2">The sequence shown here is derived from an EMBL/GenBank/DDBJ whole genome shotgun (WGS) entry which is preliminary data.</text>
</comment>
<evidence type="ECO:0000256" key="1">
    <source>
        <dbReference type="SAM" id="Phobius"/>
    </source>
</evidence>
<accession>A0A4C1SSG6</accession>
<dbReference type="AlphaFoldDB" id="A0A4C1SSG6"/>
<sequence length="93" mass="10249">MDYYRRSRLDWVAIGSTVRVPVACLPLHHPAPLYIAPSTSHPPTPLPMKYPIPTHEASNAEVTPLGLWLSMAVDICLFIAGMLVCLSICHKKA</sequence>
<feature type="transmembrane region" description="Helical" evidence="1">
    <location>
        <begin position="67"/>
        <end position="89"/>
    </location>
</feature>
<keyword evidence="1" id="KW-0472">Membrane</keyword>
<name>A0A4C1SSG6_EUMVA</name>
<gene>
    <name evidence="2" type="ORF">EVAR_3757_1</name>
</gene>
<organism evidence="2 3">
    <name type="scientific">Eumeta variegata</name>
    <name type="common">Bagworm moth</name>
    <name type="synonym">Eumeta japonica</name>
    <dbReference type="NCBI Taxonomy" id="151549"/>
    <lineage>
        <taxon>Eukaryota</taxon>
        <taxon>Metazoa</taxon>
        <taxon>Ecdysozoa</taxon>
        <taxon>Arthropoda</taxon>
        <taxon>Hexapoda</taxon>
        <taxon>Insecta</taxon>
        <taxon>Pterygota</taxon>
        <taxon>Neoptera</taxon>
        <taxon>Endopterygota</taxon>
        <taxon>Lepidoptera</taxon>
        <taxon>Glossata</taxon>
        <taxon>Ditrysia</taxon>
        <taxon>Tineoidea</taxon>
        <taxon>Psychidae</taxon>
        <taxon>Oiketicinae</taxon>
        <taxon>Eumeta</taxon>
    </lineage>
</organism>
<evidence type="ECO:0000313" key="2">
    <source>
        <dbReference type="EMBL" id="GBP04856.1"/>
    </source>
</evidence>
<protein>
    <submittedName>
        <fullName evidence="2">Uncharacterized protein</fullName>
    </submittedName>
</protein>
<keyword evidence="3" id="KW-1185">Reference proteome</keyword>
<reference evidence="2 3" key="1">
    <citation type="journal article" date="2019" name="Commun. Biol.">
        <title>The bagworm genome reveals a unique fibroin gene that provides high tensile strength.</title>
        <authorList>
            <person name="Kono N."/>
            <person name="Nakamura H."/>
            <person name="Ohtoshi R."/>
            <person name="Tomita M."/>
            <person name="Numata K."/>
            <person name="Arakawa K."/>
        </authorList>
    </citation>
    <scope>NUCLEOTIDE SEQUENCE [LARGE SCALE GENOMIC DNA]</scope>
</reference>
<dbReference type="Proteomes" id="UP000299102">
    <property type="component" value="Unassembled WGS sequence"/>
</dbReference>
<keyword evidence="1" id="KW-0812">Transmembrane</keyword>
<proteinExistence type="predicted"/>
<dbReference type="EMBL" id="BGZK01000015">
    <property type="protein sequence ID" value="GBP04856.1"/>
    <property type="molecule type" value="Genomic_DNA"/>
</dbReference>